<feature type="region of interest" description="Disordered" evidence="1">
    <location>
        <begin position="55"/>
        <end position="164"/>
    </location>
</feature>
<feature type="compositionally biased region" description="Polar residues" evidence="1">
    <location>
        <begin position="381"/>
        <end position="390"/>
    </location>
</feature>
<accession>A0A317XW13</accession>
<name>A0A317XW13_9BASI</name>
<dbReference type="OrthoDB" id="2552032at2759"/>
<feature type="compositionally biased region" description="Polar residues" evidence="1">
    <location>
        <begin position="128"/>
        <end position="147"/>
    </location>
</feature>
<evidence type="ECO:0000313" key="3">
    <source>
        <dbReference type="Proteomes" id="UP000246740"/>
    </source>
</evidence>
<dbReference type="Proteomes" id="UP000246740">
    <property type="component" value="Unassembled WGS sequence"/>
</dbReference>
<evidence type="ECO:0000256" key="1">
    <source>
        <dbReference type="SAM" id="MobiDB-lite"/>
    </source>
</evidence>
<reference evidence="2 3" key="1">
    <citation type="journal article" date="2018" name="Mol. Biol. Evol.">
        <title>Broad Genomic Sampling Reveals a Smut Pathogenic Ancestry of the Fungal Clade Ustilaginomycotina.</title>
        <authorList>
            <person name="Kijpornyongpan T."/>
            <person name="Mondo S.J."/>
            <person name="Barry K."/>
            <person name="Sandor L."/>
            <person name="Lee J."/>
            <person name="Lipzen A."/>
            <person name="Pangilinan J."/>
            <person name="LaButti K."/>
            <person name="Hainaut M."/>
            <person name="Henrissat B."/>
            <person name="Grigoriev I.V."/>
            <person name="Spatafora J.W."/>
            <person name="Aime M.C."/>
        </authorList>
    </citation>
    <scope>NUCLEOTIDE SEQUENCE [LARGE SCALE GENOMIC DNA]</scope>
    <source>
        <strain evidence="2 3">MCA 3645</strain>
    </source>
</reference>
<dbReference type="AlphaFoldDB" id="A0A317XW13"/>
<evidence type="ECO:0000313" key="2">
    <source>
        <dbReference type="EMBL" id="PWZ02098.1"/>
    </source>
</evidence>
<sequence length="425" mass="45522">MATLQEQMAGPSRPRFNGWLTMAPEMDPPPVATTSTFVPAAPVVRLPALEQPTASTHGFGMLGQATRLPQRKKKRATFSIGSPGLSDDETAVSTERGGGSGRSSRASSDGPDFDVRASFAPMPVWGQSRASAQPNTQDTAPAQTVQDTQHEDEPDTGGLSFAGRQWKGKTVHAVEQELEALRDTKLMSHAPDPAYLASRLEGLRRNLEVEERRPTYVQYDEDYMMDDDELPITAIPDPSNHPYQHIYGADLALQMGVRAMPALAHRPVSNASSVSLAEGETPNDLAAGLEFDTSLHQMDATAAAAATAAAGDHIKIHDPHAIDMIGSTTFFSPTKAIDPAARAAALEARIEIRTLRRSDLDQVRDLHAFHGDLDRCPQPSPVQTTQTSPNTAAVRVGVSEMPASLASVANPLFSGLTSEPTPVII</sequence>
<gene>
    <name evidence="2" type="ORF">BCV70DRAFT_204808</name>
</gene>
<feature type="region of interest" description="Disordered" evidence="1">
    <location>
        <begin position="371"/>
        <end position="390"/>
    </location>
</feature>
<protein>
    <submittedName>
        <fullName evidence="2">Uncharacterized protein</fullName>
    </submittedName>
</protein>
<dbReference type="EMBL" id="KZ819189">
    <property type="protein sequence ID" value="PWZ02098.1"/>
    <property type="molecule type" value="Genomic_DNA"/>
</dbReference>
<keyword evidence="3" id="KW-1185">Reference proteome</keyword>
<dbReference type="InParanoid" id="A0A317XW13"/>
<proteinExistence type="predicted"/>
<organism evidence="2 3">
    <name type="scientific">Testicularia cyperi</name>
    <dbReference type="NCBI Taxonomy" id="1882483"/>
    <lineage>
        <taxon>Eukaryota</taxon>
        <taxon>Fungi</taxon>
        <taxon>Dikarya</taxon>
        <taxon>Basidiomycota</taxon>
        <taxon>Ustilaginomycotina</taxon>
        <taxon>Ustilaginomycetes</taxon>
        <taxon>Ustilaginales</taxon>
        <taxon>Anthracoideaceae</taxon>
        <taxon>Testicularia</taxon>
    </lineage>
</organism>